<dbReference type="OMA" id="IDWHEAS"/>
<dbReference type="GeneID" id="7197432"/>
<dbReference type="SUPFAM" id="SSF69318">
    <property type="entry name" value="Integrin alpha N-terminal domain"/>
    <property type="match status" value="1"/>
</dbReference>
<keyword evidence="1" id="KW-0812">Transmembrane</keyword>
<sequence>MIRSRDVVAIVAIVLLSRMAWRDPAESSLTVTTFLSFYVPWQEDRGRGAAAPTLLDVDGDGVSEALVTIVQTTTGDVANGNAWTIQILDLKPAANTDQTHLAPFSPKLMYASSSMSMEDTHMSPLMITTGHVLSEAHVEAKPNGSDNPSKQNSGGDRTRHYYCGIDWHEASDKCGKHCPKGQADECPPGEKCYADTPCDASADEQHRSILDEKDMYQTPVGSVPTVFVLWNDGSVSAHSLTGEISAGAKGLELTHLWTRNVYREKNRTLTDWEDTTLNFFNALDAGDAHGKLVFTGYIDFQTPDDDIESAKIAVALDAKTGQTQWEFFVPDDGEVLDDEAPLLLPLKRGSTSPARRRSQIPSLVALHESRGVANCLHAYRRSLLTTGVLPHSYWSNDDATVTAVHFTHQKMPAEAKLKGKDKLKPKMGGGLSKGITIKPKQTLSAKLLPTKKRRRKRLPHFGRPNVLVLHNQHGIHVRSIKNGMSLCHVSLSDDTLYADLNHDGVLDSVQVLVGGHADNLEDSTDDGYKFVSQLVKRVGDLGQEDAKVEIASRNRVRSRLCHAMALSGIPTKEELFSVSLCSNKDDRDESIAGSPPLAIESLNGKGYDLIVALSNGQISRFRGVSGSRVWQISGRRFEDFPTWDDTTLVSIDRIEAEFAQPATRPILIAGENSMALLASRKGTVLATASFPQPSMRKPLLMDFNGDGTTDVMVMTQDAIWGYRVVVKTGTSILFRITVGLLLVAMMMAVLRNRFSPQPGKRSTDA</sequence>
<dbReference type="PANTHER" id="PTHR34284:SF1">
    <property type="entry name" value="FG-GAP REPEAT-CONTAINING PROTEIN"/>
    <property type="match status" value="1"/>
</dbReference>
<name>B7FS65_PHATC</name>
<keyword evidence="4" id="KW-1185">Reference proteome</keyword>
<feature type="transmembrane region" description="Helical" evidence="1">
    <location>
        <begin position="732"/>
        <end position="750"/>
    </location>
</feature>
<dbReference type="InParanoid" id="B7FS65"/>
<evidence type="ECO:0000313" key="4">
    <source>
        <dbReference type="Proteomes" id="UP000000759"/>
    </source>
</evidence>
<evidence type="ECO:0000313" key="3">
    <source>
        <dbReference type="EMBL" id="EEC50741.1"/>
    </source>
</evidence>
<gene>
    <name evidence="3" type="ORF">PHATRDRAFT_43420</name>
</gene>
<dbReference type="KEGG" id="pti:PHATRDRAFT_43420"/>
<feature type="signal peptide" evidence="2">
    <location>
        <begin position="1"/>
        <end position="22"/>
    </location>
</feature>
<dbReference type="InterPro" id="IPR028994">
    <property type="entry name" value="Integrin_alpha_N"/>
</dbReference>
<dbReference type="EMBL" id="CM000606">
    <property type="protein sequence ID" value="EEC50741.1"/>
    <property type="molecule type" value="Genomic_DNA"/>
</dbReference>
<reference evidence="4" key="2">
    <citation type="submission" date="2008-08" db="EMBL/GenBank/DDBJ databases">
        <authorList>
            <consortium name="Diatom Consortium"/>
            <person name="Grigoriev I."/>
            <person name="Grimwood J."/>
            <person name="Kuo A."/>
            <person name="Otillar R.P."/>
            <person name="Salamov A."/>
            <person name="Detter J.C."/>
            <person name="Lindquist E."/>
            <person name="Shapiro H."/>
            <person name="Lucas S."/>
            <person name="Glavina del Rio T."/>
            <person name="Pitluck S."/>
            <person name="Rokhsar D."/>
            <person name="Bowler C."/>
        </authorList>
    </citation>
    <scope>GENOME REANNOTATION</scope>
    <source>
        <strain evidence="4">CCAP 1055/1</strain>
    </source>
</reference>
<reference evidence="3 4" key="1">
    <citation type="journal article" date="2008" name="Nature">
        <title>The Phaeodactylum genome reveals the evolutionary history of diatom genomes.</title>
        <authorList>
            <person name="Bowler C."/>
            <person name="Allen A.E."/>
            <person name="Badger J.H."/>
            <person name="Grimwood J."/>
            <person name="Jabbari K."/>
            <person name="Kuo A."/>
            <person name="Maheswari U."/>
            <person name="Martens C."/>
            <person name="Maumus F."/>
            <person name="Otillar R.P."/>
            <person name="Rayko E."/>
            <person name="Salamov A."/>
            <person name="Vandepoele K."/>
            <person name="Beszteri B."/>
            <person name="Gruber A."/>
            <person name="Heijde M."/>
            <person name="Katinka M."/>
            <person name="Mock T."/>
            <person name="Valentin K."/>
            <person name="Verret F."/>
            <person name="Berges J.A."/>
            <person name="Brownlee C."/>
            <person name="Cadoret J.P."/>
            <person name="Chiovitti A."/>
            <person name="Choi C.J."/>
            <person name="Coesel S."/>
            <person name="De Martino A."/>
            <person name="Detter J.C."/>
            <person name="Durkin C."/>
            <person name="Falciatore A."/>
            <person name="Fournet J."/>
            <person name="Haruta M."/>
            <person name="Huysman M.J."/>
            <person name="Jenkins B.D."/>
            <person name="Jiroutova K."/>
            <person name="Jorgensen R.E."/>
            <person name="Joubert Y."/>
            <person name="Kaplan A."/>
            <person name="Kroger N."/>
            <person name="Kroth P.G."/>
            <person name="La Roche J."/>
            <person name="Lindquist E."/>
            <person name="Lommer M."/>
            <person name="Martin-Jezequel V."/>
            <person name="Lopez P.J."/>
            <person name="Lucas S."/>
            <person name="Mangogna M."/>
            <person name="McGinnis K."/>
            <person name="Medlin L.K."/>
            <person name="Montsant A."/>
            <person name="Oudot-Le Secq M.P."/>
            <person name="Napoli C."/>
            <person name="Obornik M."/>
            <person name="Parker M.S."/>
            <person name="Petit J.L."/>
            <person name="Porcel B.M."/>
            <person name="Poulsen N."/>
            <person name="Robison M."/>
            <person name="Rychlewski L."/>
            <person name="Rynearson T.A."/>
            <person name="Schmutz J."/>
            <person name="Shapiro H."/>
            <person name="Siaut M."/>
            <person name="Stanley M."/>
            <person name="Sussman M.R."/>
            <person name="Taylor A.R."/>
            <person name="Vardi A."/>
            <person name="von Dassow P."/>
            <person name="Vyverman W."/>
            <person name="Willis A."/>
            <person name="Wyrwicz L.S."/>
            <person name="Rokhsar D.S."/>
            <person name="Weissenbach J."/>
            <person name="Armbrust E.V."/>
            <person name="Green B.R."/>
            <person name="Van de Peer Y."/>
            <person name="Grigoriev I.V."/>
        </authorList>
    </citation>
    <scope>NUCLEOTIDE SEQUENCE [LARGE SCALE GENOMIC DNA]</scope>
    <source>
        <strain evidence="3 4">CCAP 1055/1</strain>
    </source>
</reference>
<dbReference type="AlphaFoldDB" id="B7FS65"/>
<accession>B7FS65</accession>
<dbReference type="HOGENOM" id="CLU_365046_0_0_1"/>
<dbReference type="PANTHER" id="PTHR34284">
    <property type="entry name" value="FG-GAP REPEAT-CONTAINING PROTEIN"/>
    <property type="match status" value="1"/>
</dbReference>
<protein>
    <submittedName>
        <fullName evidence="3">Uncharacterized protein</fullName>
    </submittedName>
</protein>
<evidence type="ECO:0000256" key="2">
    <source>
        <dbReference type="SAM" id="SignalP"/>
    </source>
</evidence>
<keyword evidence="1" id="KW-0472">Membrane</keyword>
<feature type="chain" id="PRO_5002855259" evidence="2">
    <location>
        <begin position="23"/>
        <end position="765"/>
    </location>
</feature>
<dbReference type="Proteomes" id="UP000000759">
    <property type="component" value="Chromosome 2"/>
</dbReference>
<evidence type="ECO:0000256" key="1">
    <source>
        <dbReference type="SAM" id="Phobius"/>
    </source>
</evidence>
<dbReference type="eggNOG" id="ENOG502QPN1">
    <property type="taxonomic scope" value="Eukaryota"/>
</dbReference>
<keyword evidence="2" id="KW-0732">Signal</keyword>
<dbReference type="OrthoDB" id="38640at2759"/>
<proteinExistence type="predicted"/>
<keyword evidence="1" id="KW-1133">Transmembrane helix</keyword>
<organism evidence="3 4">
    <name type="scientific">Phaeodactylum tricornutum (strain CCAP 1055/1)</name>
    <dbReference type="NCBI Taxonomy" id="556484"/>
    <lineage>
        <taxon>Eukaryota</taxon>
        <taxon>Sar</taxon>
        <taxon>Stramenopiles</taxon>
        <taxon>Ochrophyta</taxon>
        <taxon>Bacillariophyta</taxon>
        <taxon>Bacillariophyceae</taxon>
        <taxon>Bacillariophycidae</taxon>
        <taxon>Naviculales</taxon>
        <taxon>Phaeodactylaceae</taxon>
        <taxon>Phaeodactylum</taxon>
    </lineage>
</organism>
<dbReference type="PaxDb" id="2850-Phatr43420"/>
<dbReference type="RefSeq" id="XP_002177927.1">
    <property type="nucleotide sequence ID" value="XM_002177891.1"/>
</dbReference>